<name>A0A140H9K2_9CHLO</name>
<dbReference type="GeneID" id="27073369"/>
<geneLocation type="chloroplast" evidence="3"/>
<evidence type="ECO:0000256" key="2">
    <source>
        <dbReference type="SAM" id="Phobius"/>
    </source>
</evidence>
<feature type="transmembrane region" description="Helical" evidence="2">
    <location>
        <begin position="173"/>
        <end position="194"/>
    </location>
</feature>
<evidence type="ECO:0000256" key="1">
    <source>
        <dbReference type="SAM" id="MobiDB-lite"/>
    </source>
</evidence>
<feature type="transmembrane region" description="Helical" evidence="2">
    <location>
        <begin position="305"/>
        <end position="331"/>
    </location>
</feature>
<sequence>MLTLLSLVTSIKDYVEVLHKLVETNSTNGIPSYYDLGATITFSTLLLKDSVLNFLSFKWIQDLWSIPILIPDIASSMLSEISIFNGLGQDSFSLLEKPLSYGNQNLLIYCLEKFIIGILNSLFLCFATSTSSIITLRRFVMQGLEAGYIAGLGSIFGNVVWIGSIIFGFRFIVIPWLSLDILRYTLGFILLVKYMWDSYSERRSVLTDLSKTKIFALNFLLAFTEQTNIFPFLNTLSIGSDATILESFTTLNNNYFEFLLIHGCYLLGLLLGSLSLLQLTCWFWENPAYNLYMWTISSFKVTTSFYYKLLNFIFLYLTMICTINSVGYFGLDYVVTNPLGLVYEDRLIEQKVLLETSFLNSKASDRNTRRNRGRHGRRERWKRRVRSYRTFDASLYDQGVYDLFTIEDLNYGFDRFWLRRKIRNHRVRFRFFPGPWMRSLKKQFARPRLESFMGPRVEFFRILFEQAYHPEFHEFKNYNTEKAPINLKAFSKLNLESNFSIYSLSQNRTSYNKKEYYSNVGTTSVLRKFLRKTDSRLKLNKILNLEPTNFLPLNSKNKLYSNNKSLKTNGEASQIKNLSSEQNLLEKFYKNLFKTNFVANNIQKKFAPKSQFMIEYKSFLKANTNNFTSTPLTLLHPLKFYIQKDQAFKKKYKFYGVKQYRTFGVENNAPYFRVMMKRFFYYYKPTLRWERTMHVATMRKARRKGSRIPRKWNVNSEISTLANLDLNSKFDITSRKSNASDISIKATIEDLNKSNIQKPTHFYSLVSKKASRYRYEIYKDVLQHWYYSKMNRLLLKFDVDSFIRRQPKNNFLTKKEETLLHIKRFLINEYYNSLRWYNYMQHYDTMKTTIGKTKSLANRAYNQQFFGTFKKIRHLFAITPAFNQTVLKFDQPLYNEYSSTSKKSIVSDSVIHEELKASLELSNLNQTKEFISSAKALIQNSVQEKSILRQQTIKKFLLEKNYTDLTKFLFNETQLNPHLNLDSSIQLNTSDLEFNSNSSIWFALLKKCQNKLYDQKALKNFVLSKVEKAERQTQKKEKTLKIRLEKVKTWYNLKSFKSTNFLTTSEFPSTIGKAMKEALNINFKNKKKLVKKNLTNKNFTNFNKLVFNTKENLKRKFFSLKQKLNTKTLKFANKKIKKILNFLYSGYFRKNPKKKNLRNWLQKSLSVDKDFRKTEKVLSKRKKIRKTFKRLKNMENFSFSDTSLFSNKLKSNMIEFQSYNRKKLDNFNSSKFYDFLKNKNKKNWQSYDKKASGIAWKKRRSRVRRYRFFKGRGPIKKRTLGEKLKSRFRFLKKYGYPMEKNITDFSSEKNLMKTYEAIFQTLKKEPSALPSDTKEKNSKITGFSTRALKQSRTLVKKHRYWKKHKKPTFAQNKRKLRKRRRYLKSKIRVLSKKLKAIEFQSSIKKWWWQNFLPGVFVNKNTGLSKQGFEKGCSQPCGPNFQSKTSSSINNKNFVLTSNYFNSSKSSGSSNVLINNTNILETSINEPSVCSKHKNECKATNTAELAYIENSTNKNNTVNQVMQNIFSSNQKVNNISFNSLNITPFYAGWDESSRKFVITNRLLSRKNAGYFYSDQMKKTKEKSLKFNHGFLNSMNAATTLYWQIPFTTYDPDQFFALGMDGFSPIGWKNFTFKFSQKTTKPILVKKLAAFPTFPKSTFSTESLAKNLEIKIFKNEFSTLGKTANTDLQNRNTVKRLNQINQYRRIQKPYKRVKKHPRPPVWFPSGPLSSQILPVHYIYVFYKRYRLPRDRYVRRRLRGSKSQSFASVNNYLQSYDYTLRKRVKPKRKYHRKNLKFLRKNENLVNTIFRRPFRAYFNEKIRFRPSSSLIFKEEDIKEKVKPRKKPSNSKLSNKSSRDNLRLRQLRRRVQRQVFRPVWRYKPQAGGFIWPGDYLRLDSIKASKLGATEKQSNKAVIRKIRKKKRRMIPEWQIQPKKYLLQQHNIKVLKKRLEKSYNKVY</sequence>
<gene>
    <name evidence="3" type="primary">ycf1</name>
    <name evidence="3" type="ORF">VU99_51</name>
</gene>
<keyword evidence="3" id="KW-0934">Plastid</keyword>
<accession>A0A140H9K2</accession>
<organism evidence="3">
    <name type="scientific">Neochloris aquatica</name>
    <dbReference type="NCBI Taxonomy" id="3099"/>
    <lineage>
        <taxon>Eukaryota</taxon>
        <taxon>Viridiplantae</taxon>
        <taxon>Chlorophyta</taxon>
        <taxon>core chlorophytes</taxon>
        <taxon>Chlorophyceae</taxon>
        <taxon>CS clade</taxon>
        <taxon>Sphaeropleales</taxon>
        <taxon>Neochloridaceae</taxon>
        <taxon>Neochloris</taxon>
    </lineage>
</organism>
<feature type="transmembrane region" description="Helical" evidence="2">
    <location>
        <begin position="215"/>
        <end position="238"/>
    </location>
</feature>
<keyword evidence="2" id="KW-1133">Transmembrane helix</keyword>
<feature type="region of interest" description="Disordered" evidence="1">
    <location>
        <begin position="1837"/>
        <end position="1857"/>
    </location>
</feature>
<feature type="transmembrane region" description="Helical" evidence="2">
    <location>
        <begin position="148"/>
        <end position="167"/>
    </location>
</feature>
<evidence type="ECO:0000313" key="3">
    <source>
        <dbReference type="EMBL" id="AMO00851.1"/>
    </source>
</evidence>
<proteinExistence type="predicted"/>
<dbReference type="EMBL" id="KT199248">
    <property type="protein sequence ID" value="AMO00851.1"/>
    <property type="molecule type" value="Genomic_DNA"/>
</dbReference>
<feature type="transmembrane region" description="Helical" evidence="2">
    <location>
        <begin position="258"/>
        <end position="284"/>
    </location>
</feature>
<dbReference type="RefSeq" id="YP_009238042.1">
    <property type="nucleotide sequence ID" value="NC_029670.1"/>
</dbReference>
<keyword evidence="2" id="KW-0812">Transmembrane</keyword>
<protein>
    <submittedName>
        <fullName evidence="3">Hypothetical chloroplast protein RF1</fullName>
    </submittedName>
</protein>
<keyword evidence="2" id="KW-0472">Membrane</keyword>
<keyword evidence="3" id="KW-0150">Chloroplast</keyword>
<reference evidence="3" key="1">
    <citation type="journal article" date="2016" name="Mol. Phylogenet. Evol.">
        <title>Chloroplast phylogenomic data from the green algal order Sphaeropleales (Chlorophyceae, Chlorophyta) reveal complex patterns of sequence evolution.</title>
        <authorList>
            <person name="Fucikova K."/>
            <person name="Lewis P.O."/>
            <person name="Lewis L.A."/>
        </authorList>
    </citation>
    <scope>NUCLEOTIDE SEQUENCE</scope>
    <source>
        <strain evidence="3">UTEX 138</strain>
    </source>
</reference>
<feature type="transmembrane region" description="Helical" evidence="2">
    <location>
        <begin position="114"/>
        <end position="136"/>
    </location>
</feature>